<gene>
    <name evidence="1" type="ORF">sS8_2828</name>
</gene>
<accession>A0A250KSW2</accession>
<evidence type="ECO:0000313" key="1">
    <source>
        <dbReference type="EMBL" id="BBA34773.1"/>
    </source>
</evidence>
<dbReference type="KEGG" id="mmai:sS8_2828"/>
<dbReference type="Proteomes" id="UP000266313">
    <property type="component" value="Chromosome"/>
</dbReference>
<proteinExistence type="predicted"/>
<sequence length="122" mass="12996">MGGVDHADGEAVVDPEQGQALTIAAGGLQTYVGGVGKACSQARNALTGRLQAAGRRWVEVLRPPWATVVEYDGEAITVPDSLRQDTDQAFAAIPKTYRSARSALRVCPRNGVGRNPVKCRMF</sequence>
<dbReference type="AlphaFoldDB" id="A0A250KSW2"/>
<organism evidence="1 2">
    <name type="scientific">Methylocaldum marinum</name>
    <dbReference type="NCBI Taxonomy" id="1432792"/>
    <lineage>
        <taxon>Bacteria</taxon>
        <taxon>Pseudomonadati</taxon>
        <taxon>Pseudomonadota</taxon>
        <taxon>Gammaproteobacteria</taxon>
        <taxon>Methylococcales</taxon>
        <taxon>Methylococcaceae</taxon>
        <taxon>Methylocaldum</taxon>
    </lineage>
</organism>
<reference evidence="1 2" key="1">
    <citation type="submission" date="2016-12" db="EMBL/GenBank/DDBJ databases">
        <title>Genome sequencing of Methylocaldum marinum.</title>
        <authorList>
            <person name="Takeuchi M."/>
            <person name="Kamagata Y."/>
            <person name="Hiraoka S."/>
            <person name="Oshima K."/>
            <person name="Hattori M."/>
            <person name="Iwasaki W."/>
        </authorList>
    </citation>
    <scope>NUCLEOTIDE SEQUENCE [LARGE SCALE GENOMIC DNA]</scope>
    <source>
        <strain evidence="1 2">S8</strain>
    </source>
</reference>
<name>A0A250KSW2_9GAMM</name>
<keyword evidence="2" id="KW-1185">Reference proteome</keyword>
<protein>
    <submittedName>
        <fullName evidence="1">Uncharacterized protein</fullName>
    </submittedName>
</protein>
<dbReference type="EMBL" id="AP017928">
    <property type="protein sequence ID" value="BBA34773.1"/>
    <property type="molecule type" value="Genomic_DNA"/>
</dbReference>
<evidence type="ECO:0000313" key="2">
    <source>
        <dbReference type="Proteomes" id="UP000266313"/>
    </source>
</evidence>